<evidence type="ECO:0000313" key="2">
    <source>
        <dbReference type="EMBL" id="CAF9942641.1"/>
    </source>
</evidence>
<feature type="compositionally biased region" description="Polar residues" evidence="1">
    <location>
        <begin position="39"/>
        <end position="50"/>
    </location>
</feature>
<dbReference type="EMBL" id="CAJPDT010000204">
    <property type="protein sequence ID" value="CAF9942641.1"/>
    <property type="molecule type" value="Genomic_DNA"/>
</dbReference>
<protein>
    <submittedName>
        <fullName evidence="2">Uncharacterized protein</fullName>
    </submittedName>
</protein>
<evidence type="ECO:0000313" key="3">
    <source>
        <dbReference type="Proteomes" id="UP000664534"/>
    </source>
</evidence>
<feature type="compositionally biased region" description="Basic residues" evidence="1">
    <location>
        <begin position="1"/>
        <end position="16"/>
    </location>
</feature>
<sequence>MGVPKFLKKKKPRKFRKSEPVQPRIEDRVLPITSRPRQDNPQPGQGLQGSNLYGMSGGQVALVAVVGCGVISQIVASAPALAATTLCGVLYYADKWITGTNEIEKEKWKTLDGMRASGMLENGSNTRRGQRVIEL</sequence>
<dbReference type="Proteomes" id="UP000664534">
    <property type="component" value="Unassembled WGS sequence"/>
</dbReference>
<evidence type="ECO:0000256" key="1">
    <source>
        <dbReference type="SAM" id="MobiDB-lite"/>
    </source>
</evidence>
<organism evidence="2 3">
    <name type="scientific">Imshaugia aleurites</name>
    <dbReference type="NCBI Taxonomy" id="172621"/>
    <lineage>
        <taxon>Eukaryota</taxon>
        <taxon>Fungi</taxon>
        <taxon>Dikarya</taxon>
        <taxon>Ascomycota</taxon>
        <taxon>Pezizomycotina</taxon>
        <taxon>Lecanoromycetes</taxon>
        <taxon>OSLEUM clade</taxon>
        <taxon>Lecanoromycetidae</taxon>
        <taxon>Lecanorales</taxon>
        <taxon>Lecanorineae</taxon>
        <taxon>Parmeliaceae</taxon>
        <taxon>Imshaugia</taxon>
    </lineage>
</organism>
<name>A0A8H3J8G8_9LECA</name>
<feature type="region of interest" description="Disordered" evidence="1">
    <location>
        <begin position="1"/>
        <end position="50"/>
    </location>
</feature>
<reference evidence="2" key="1">
    <citation type="submission" date="2021-03" db="EMBL/GenBank/DDBJ databases">
        <authorList>
            <person name="Tagirdzhanova G."/>
        </authorList>
    </citation>
    <scope>NUCLEOTIDE SEQUENCE</scope>
</reference>
<proteinExistence type="predicted"/>
<accession>A0A8H3J8G8</accession>
<gene>
    <name evidence="2" type="ORF">IMSHALPRED_004338</name>
</gene>
<comment type="caution">
    <text evidence="2">The sequence shown here is derived from an EMBL/GenBank/DDBJ whole genome shotgun (WGS) entry which is preliminary data.</text>
</comment>
<keyword evidence="3" id="KW-1185">Reference proteome</keyword>
<dbReference type="AlphaFoldDB" id="A0A8H3J8G8"/>